<proteinExistence type="inferred from homology"/>
<accession>A0A512D786</accession>
<dbReference type="AlphaFoldDB" id="A0A512D786"/>
<dbReference type="EMBL" id="BJYY01000001">
    <property type="protein sequence ID" value="GEO32342.1"/>
    <property type="molecule type" value="Genomic_DNA"/>
</dbReference>
<feature type="transmembrane region" description="Helical" evidence="2">
    <location>
        <begin position="95"/>
        <end position="114"/>
    </location>
</feature>
<feature type="transmembrane region" description="Helical" evidence="2">
    <location>
        <begin position="238"/>
        <end position="258"/>
    </location>
</feature>
<feature type="transmembrane region" description="Helical" evidence="2">
    <location>
        <begin position="146"/>
        <end position="166"/>
    </location>
</feature>
<reference evidence="4 5" key="1">
    <citation type="submission" date="2019-07" db="EMBL/GenBank/DDBJ databases">
        <title>Whole genome shotgun sequence of Cellulomonas aerilata NBRC 106308.</title>
        <authorList>
            <person name="Hosoyama A."/>
            <person name="Uohara A."/>
            <person name="Ohji S."/>
            <person name="Ichikawa N."/>
        </authorList>
    </citation>
    <scope>NUCLEOTIDE SEQUENCE [LARGE SCALE GENOMIC DNA]</scope>
    <source>
        <strain evidence="4 5">NBRC 106308</strain>
    </source>
</reference>
<dbReference type="InterPro" id="IPR037185">
    <property type="entry name" value="EmrE-like"/>
</dbReference>
<evidence type="ECO:0000313" key="5">
    <source>
        <dbReference type="Proteomes" id="UP000321181"/>
    </source>
</evidence>
<feature type="transmembrane region" description="Helical" evidence="2">
    <location>
        <begin position="208"/>
        <end position="226"/>
    </location>
</feature>
<feature type="transmembrane region" description="Helical" evidence="2">
    <location>
        <begin position="121"/>
        <end position="140"/>
    </location>
</feature>
<feature type="transmembrane region" description="Helical" evidence="2">
    <location>
        <begin position="69"/>
        <end position="89"/>
    </location>
</feature>
<dbReference type="PANTHER" id="PTHR22911:SF37">
    <property type="entry name" value="THREONINE_HOMOSERINE EXPORTER RHTA"/>
    <property type="match status" value="1"/>
</dbReference>
<keyword evidence="2" id="KW-0472">Membrane</keyword>
<gene>
    <name evidence="4" type="ORF">CAE01nite_00670</name>
</gene>
<dbReference type="Proteomes" id="UP000321181">
    <property type="component" value="Unassembled WGS sequence"/>
</dbReference>
<organism evidence="4 5">
    <name type="scientific">Cellulomonas aerilata</name>
    <dbReference type="NCBI Taxonomy" id="515326"/>
    <lineage>
        <taxon>Bacteria</taxon>
        <taxon>Bacillati</taxon>
        <taxon>Actinomycetota</taxon>
        <taxon>Actinomycetes</taxon>
        <taxon>Micrococcales</taxon>
        <taxon>Cellulomonadaceae</taxon>
        <taxon>Cellulomonas</taxon>
    </lineage>
</organism>
<dbReference type="PANTHER" id="PTHR22911">
    <property type="entry name" value="ACYL-MALONYL CONDENSING ENZYME-RELATED"/>
    <property type="match status" value="1"/>
</dbReference>
<dbReference type="GO" id="GO:0005886">
    <property type="term" value="C:plasma membrane"/>
    <property type="evidence" value="ECO:0007669"/>
    <property type="project" value="TreeGrafter"/>
</dbReference>
<comment type="caution">
    <text evidence="4">The sequence shown here is derived from an EMBL/GenBank/DDBJ whole genome shotgun (WGS) entry which is preliminary data.</text>
</comment>
<feature type="domain" description="EamA" evidence="3">
    <location>
        <begin position="149"/>
        <end position="281"/>
    </location>
</feature>
<keyword evidence="2" id="KW-1133">Transmembrane helix</keyword>
<evidence type="ECO:0000256" key="1">
    <source>
        <dbReference type="ARBA" id="ARBA00007362"/>
    </source>
</evidence>
<dbReference type="Pfam" id="PF00892">
    <property type="entry name" value="EamA"/>
    <property type="match status" value="1"/>
</dbReference>
<comment type="similarity">
    <text evidence="1">Belongs to the EamA transporter family.</text>
</comment>
<keyword evidence="2" id="KW-0812">Transmembrane</keyword>
<protein>
    <submittedName>
        <fullName evidence="4">Permease</fullName>
    </submittedName>
</protein>
<keyword evidence="5" id="KW-1185">Reference proteome</keyword>
<dbReference type="InterPro" id="IPR000620">
    <property type="entry name" value="EamA_dom"/>
</dbReference>
<dbReference type="SUPFAM" id="SSF103481">
    <property type="entry name" value="Multidrug resistance efflux transporter EmrE"/>
    <property type="match status" value="2"/>
</dbReference>
<feature type="transmembrane region" description="Helical" evidence="2">
    <location>
        <begin position="40"/>
        <end position="57"/>
    </location>
</feature>
<dbReference type="GO" id="GO:0015565">
    <property type="term" value="F:threonine efflux transmembrane transporter activity"/>
    <property type="evidence" value="ECO:0007669"/>
    <property type="project" value="TreeGrafter"/>
</dbReference>
<name>A0A512D786_9CELL</name>
<evidence type="ECO:0000256" key="2">
    <source>
        <dbReference type="SAM" id="Phobius"/>
    </source>
</evidence>
<sequence length="294" mass="29322">MEDGRLSRVPAPALFVASGLTQYVGAAIAVGLFSVLAAPTVAWLRLVVAALVLVAWRRPWRLRWTRRDLAVVAAFGSVLAAMNVAFYVAIDHLPLGTAVAIEFLGPIGVAAVAGRGWRERVGIVLAAAGVALLAGVTVSGGGGADVVVGLVAILLSAVCWAGYILLGRRVAIGGSGVTSLSLAMAAGAVVFAPFLAADAGPVLSDGGLALAVLGVGVLSSAVPYAIDQVVLRRVGPAAFAVLLALLPATAALVGALVLRQWPHPLDVVGLLAVSGAIALTSGRPAPAVAAAPVP</sequence>
<feature type="transmembrane region" description="Helical" evidence="2">
    <location>
        <begin position="12"/>
        <end position="34"/>
    </location>
</feature>
<evidence type="ECO:0000313" key="4">
    <source>
        <dbReference type="EMBL" id="GEO32342.1"/>
    </source>
</evidence>
<evidence type="ECO:0000259" key="3">
    <source>
        <dbReference type="Pfam" id="PF00892"/>
    </source>
</evidence>
<feature type="transmembrane region" description="Helical" evidence="2">
    <location>
        <begin position="178"/>
        <end position="196"/>
    </location>
</feature>